<accession>A0ABN7W984</accession>
<organism evidence="2 3">
    <name type="scientific">Gigaspora margarita</name>
    <dbReference type="NCBI Taxonomy" id="4874"/>
    <lineage>
        <taxon>Eukaryota</taxon>
        <taxon>Fungi</taxon>
        <taxon>Fungi incertae sedis</taxon>
        <taxon>Mucoromycota</taxon>
        <taxon>Glomeromycotina</taxon>
        <taxon>Glomeromycetes</taxon>
        <taxon>Diversisporales</taxon>
        <taxon>Gigasporaceae</taxon>
        <taxon>Gigaspora</taxon>
    </lineage>
</organism>
<comment type="caution">
    <text evidence="2">The sequence shown here is derived from an EMBL/GenBank/DDBJ whole genome shotgun (WGS) entry which is preliminary data.</text>
</comment>
<feature type="non-terminal residue" evidence="2">
    <location>
        <position position="1"/>
    </location>
</feature>
<proteinExistence type="predicted"/>
<dbReference type="Proteomes" id="UP000789901">
    <property type="component" value="Unassembled WGS sequence"/>
</dbReference>
<sequence length="41" mass="4695">VFDPFNDHGYKDSLVSSRAKNKKTIPTNSHLPEETNPLRQI</sequence>
<dbReference type="EMBL" id="CAJVQB010033977">
    <property type="protein sequence ID" value="CAG8820516.1"/>
    <property type="molecule type" value="Genomic_DNA"/>
</dbReference>
<keyword evidence="3" id="KW-1185">Reference proteome</keyword>
<evidence type="ECO:0000256" key="1">
    <source>
        <dbReference type="SAM" id="MobiDB-lite"/>
    </source>
</evidence>
<feature type="compositionally biased region" description="Basic and acidic residues" evidence="1">
    <location>
        <begin position="1"/>
        <end position="11"/>
    </location>
</feature>
<gene>
    <name evidence="2" type="ORF">GMARGA_LOCUS27589</name>
</gene>
<evidence type="ECO:0000313" key="2">
    <source>
        <dbReference type="EMBL" id="CAG8820516.1"/>
    </source>
</evidence>
<evidence type="ECO:0000313" key="3">
    <source>
        <dbReference type="Proteomes" id="UP000789901"/>
    </source>
</evidence>
<feature type="compositionally biased region" description="Polar residues" evidence="1">
    <location>
        <begin position="14"/>
        <end position="30"/>
    </location>
</feature>
<protein>
    <submittedName>
        <fullName evidence="2">20492_t:CDS:1</fullName>
    </submittedName>
</protein>
<reference evidence="2 3" key="1">
    <citation type="submission" date="2021-06" db="EMBL/GenBank/DDBJ databases">
        <authorList>
            <person name="Kallberg Y."/>
            <person name="Tangrot J."/>
            <person name="Rosling A."/>
        </authorList>
    </citation>
    <scope>NUCLEOTIDE SEQUENCE [LARGE SCALE GENOMIC DNA]</scope>
    <source>
        <strain evidence="2 3">120-4 pot B 10/14</strain>
    </source>
</reference>
<name>A0ABN7W984_GIGMA</name>
<feature type="region of interest" description="Disordered" evidence="1">
    <location>
        <begin position="1"/>
        <end position="41"/>
    </location>
</feature>